<organism evidence="8 9">
    <name type="scientific">Fodinibius salipaludis</name>
    <dbReference type="NCBI Taxonomy" id="2032627"/>
    <lineage>
        <taxon>Bacteria</taxon>
        <taxon>Pseudomonadati</taxon>
        <taxon>Balneolota</taxon>
        <taxon>Balneolia</taxon>
        <taxon>Balneolales</taxon>
        <taxon>Balneolaceae</taxon>
        <taxon>Fodinibius</taxon>
    </lineage>
</organism>
<keyword evidence="5 6" id="KW-0687">Ribonucleoprotein</keyword>
<dbReference type="InterPro" id="IPR036823">
    <property type="entry name" value="Ribosomal_uS7_dom_sf"/>
</dbReference>
<comment type="caution">
    <text evidence="8">The sequence shown here is derived from an EMBL/GenBank/DDBJ whole genome shotgun (WGS) entry which is preliminary data.</text>
</comment>
<evidence type="ECO:0000256" key="2">
    <source>
        <dbReference type="ARBA" id="ARBA00022730"/>
    </source>
</evidence>
<dbReference type="HAMAP" id="MF_00480_B">
    <property type="entry name" value="Ribosomal_uS7_B"/>
    <property type="match status" value="1"/>
</dbReference>
<evidence type="ECO:0000313" key="8">
    <source>
        <dbReference type="EMBL" id="PAU93066.1"/>
    </source>
</evidence>
<dbReference type="InterPro" id="IPR005717">
    <property type="entry name" value="Ribosomal_uS7_bac/org-type"/>
</dbReference>
<evidence type="ECO:0000256" key="6">
    <source>
        <dbReference type="HAMAP-Rule" id="MF_00480"/>
    </source>
</evidence>
<evidence type="ECO:0000256" key="5">
    <source>
        <dbReference type="ARBA" id="ARBA00023274"/>
    </source>
</evidence>
<dbReference type="FunFam" id="1.10.455.10:FF:000001">
    <property type="entry name" value="30S ribosomal protein S7"/>
    <property type="match status" value="1"/>
</dbReference>
<comment type="function">
    <text evidence="6">One of the primary rRNA binding proteins, it binds directly to 16S rRNA where it nucleates assembly of the head domain of the 30S subunit. Is located at the subunit interface close to the decoding center, probably blocks exit of the E-site tRNA.</text>
</comment>
<dbReference type="SUPFAM" id="SSF47973">
    <property type="entry name" value="Ribosomal protein S7"/>
    <property type="match status" value="1"/>
</dbReference>
<dbReference type="Pfam" id="PF00177">
    <property type="entry name" value="Ribosomal_S7"/>
    <property type="match status" value="1"/>
</dbReference>
<protein>
    <recommendedName>
        <fullName evidence="6">Small ribosomal subunit protein uS7</fullName>
    </recommendedName>
</protein>
<dbReference type="PANTHER" id="PTHR11205">
    <property type="entry name" value="RIBOSOMAL PROTEIN S7"/>
    <property type="match status" value="1"/>
</dbReference>
<gene>
    <name evidence="6" type="primary">rpsG</name>
    <name evidence="8" type="ORF">CK503_14195</name>
</gene>
<evidence type="ECO:0000259" key="7">
    <source>
        <dbReference type="Pfam" id="PF00177"/>
    </source>
</evidence>
<dbReference type="GO" id="GO:0015935">
    <property type="term" value="C:small ribosomal subunit"/>
    <property type="evidence" value="ECO:0007669"/>
    <property type="project" value="InterPro"/>
</dbReference>
<feature type="domain" description="Small ribosomal subunit protein uS7" evidence="7">
    <location>
        <begin position="1"/>
        <end position="148"/>
    </location>
</feature>
<dbReference type="OrthoDB" id="9807653at2"/>
<dbReference type="InterPro" id="IPR000235">
    <property type="entry name" value="Ribosomal_uS7"/>
</dbReference>
<dbReference type="NCBIfam" id="TIGR01029">
    <property type="entry name" value="rpsG_bact"/>
    <property type="match status" value="1"/>
</dbReference>
<comment type="subunit">
    <text evidence="6">Part of the 30S ribosomal subunit. Contacts proteins S9 and S11.</text>
</comment>
<reference evidence="8 9" key="1">
    <citation type="submission" date="2017-08" db="EMBL/GenBank/DDBJ databases">
        <title>Aliifodinibius alkalisoli sp. nov., isolated from saline alkaline soil.</title>
        <authorList>
            <person name="Liu D."/>
            <person name="Zhang G."/>
        </authorList>
    </citation>
    <scope>NUCLEOTIDE SEQUENCE [LARGE SCALE GENOMIC DNA]</scope>
    <source>
        <strain evidence="8 9">WN023</strain>
    </source>
</reference>
<dbReference type="CDD" id="cd14869">
    <property type="entry name" value="uS7_Bacteria"/>
    <property type="match status" value="1"/>
</dbReference>
<dbReference type="GO" id="GO:0000049">
    <property type="term" value="F:tRNA binding"/>
    <property type="evidence" value="ECO:0007669"/>
    <property type="project" value="UniProtKB-UniRule"/>
</dbReference>
<dbReference type="EMBL" id="NSKE01000011">
    <property type="protein sequence ID" value="PAU93066.1"/>
    <property type="molecule type" value="Genomic_DNA"/>
</dbReference>
<dbReference type="GO" id="GO:0019843">
    <property type="term" value="F:rRNA binding"/>
    <property type="evidence" value="ECO:0007669"/>
    <property type="project" value="UniProtKB-UniRule"/>
</dbReference>
<keyword evidence="6" id="KW-0820">tRNA-binding</keyword>
<dbReference type="PIRSF" id="PIRSF002122">
    <property type="entry name" value="RPS7p_RPS7a_RPS5e_RPS7o"/>
    <property type="match status" value="1"/>
</dbReference>
<keyword evidence="3 6" id="KW-0694">RNA-binding</keyword>
<evidence type="ECO:0000313" key="9">
    <source>
        <dbReference type="Proteomes" id="UP000218831"/>
    </source>
</evidence>
<evidence type="ECO:0000256" key="1">
    <source>
        <dbReference type="ARBA" id="ARBA00007151"/>
    </source>
</evidence>
<name>A0A2A2G5L6_9BACT</name>
<dbReference type="GO" id="GO:0006412">
    <property type="term" value="P:translation"/>
    <property type="evidence" value="ECO:0007669"/>
    <property type="project" value="UniProtKB-UniRule"/>
</dbReference>
<comment type="similarity">
    <text evidence="1 6">Belongs to the universal ribosomal protein uS7 family.</text>
</comment>
<accession>A0A2A2G5L6</accession>
<dbReference type="RefSeq" id="WP_095607486.1">
    <property type="nucleotide sequence ID" value="NZ_NSKE01000011.1"/>
</dbReference>
<dbReference type="InterPro" id="IPR023798">
    <property type="entry name" value="Ribosomal_uS7_dom"/>
</dbReference>
<dbReference type="AlphaFoldDB" id="A0A2A2G5L6"/>
<dbReference type="Gene3D" id="1.10.455.10">
    <property type="entry name" value="Ribosomal protein S7 domain"/>
    <property type="match status" value="1"/>
</dbReference>
<dbReference type="Proteomes" id="UP000218831">
    <property type="component" value="Unassembled WGS sequence"/>
</dbReference>
<keyword evidence="2 6" id="KW-0699">rRNA-binding</keyword>
<proteinExistence type="inferred from homology"/>
<dbReference type="GO" id="GO:0003735">
    <property type="term" value="F:structural constituent of ribosome"/>
    <property type="evidence" value="ECO:0007669"/>
    <property type="project" value="InterPro"/>
</dbReference>
<evidence type="ECO:0000256" key="4">
    <source>
        <dbReference type="ARBA" id="ARBA00022980"/>
    </source>
</evidence>
<keyword evidence="9" id="KW-1185">Reference proteome</keyword>
<sequence length="155" mass="17637">MRRKTADKRDVQPDPVFGDKQVTRFVNNLMRDGKKNVARKILYQAFEIIEEETGDEGMEVFKEALSNVSPVVEVRARRVGGSTYQVPVEVRPDRGTALGMRWLISASKGRNDKSMARRISRELLDASNNEGGAVRKKDEVHRMAEANKAFAHFRF</sequence>
<evidence type="ECO:0000256" key="3">
    <source>
        <dbReference type="ARBA" id="ARBA00022884"/>
    </source>
</evidence>
<keyword evidence="4 6" id="KW-0689">Ribosomal protein</keyword>